<gene>
    <name evidence="3" type="ORF">H6P80_08910</name>
</gene>
<dbReference type="SUPFAM" id="SSF52266">
    <property type="entry name" value="SGNH hydrolase"/>
    <property type="match status" value="1"/>
</dbReference>
<dbReference type="RefSeq" id="WP_185801056.1">
    <property type="nucleotide sequence ID" value="NZ_JACJVJ010000002.1"/>
</dbReference>
<dbReference type="Pfam" id="PF03629">
    <property type="entry name" value="SASA"/>
    <property type="match status" value="1"/>
</dbReference>
<evidence type="ECO:0000256" key="1">
    <source>
        <dbReference type="ARBA" id="ARBA00022801"/>
    </source>
</evidence>
<dbReference type="InterPro" id="IPR036514">
    <property type="entry name" value="SGNH_hydro_sf"/>
</dbReference>
<feature type="domain" description="Sialate O-acetylesterase" evidence="2">
    <location>
        <begin position="136"/>
        <end position="253"/>
    </location>
</feature>
<dbReference type="Gene3D" id="3.40.50.1110">
    <property type="entry name" value="SGNH hydrolase"/>
    <property type="match status" value="1"/>
</dbReference>
<evidence type="ECO:0000313" key="4">
    <source>
        <dbReference type="Proteomes" id="UP000564378"/>
    </source>
</evidence>
<comment type="caution">
    <text evidence="3">The sequence shown here is derived from an EMBL/GenBank/DDBJ whole genome shotgun (WGS) entry which is preliminary data.</text>
</comment>
<name>A0A842I0N9_9SPHN</name>
<dbReference type="Proteomes" id="UP000564378">
    <property type="component" value="Unassembled WGS sequence"/>
</dbReference>
<dbReference type="GO" id="GO:0016788">
    <property type="term" value="F:hydrolase activity, acting on ester bonds"/>
    <property type="evidence" value="ECO:0007669"/>
    <property type="project" value="UniProtKB-ARBA"/>
</dbReference>
<keyword evidence="1" id="KW-0378">Hydrolase</keyword>
<dbReference type="InterPro" id="IPR005181">
    <property type="entry name" value="SASA"/>
</dbReference>
<protein>
    <recommendedName>
        <fullName evidence="2">Sialate O-acetylesterase domain-containing protein</fullName>
    </recommendedName>
</protein>
<keyword evidence="4" id="KW-1185">Reference proteome</keyword>
<dbReference type="AlphaFoldDB" id="A0A842I0N9"/>
<accession>A0A842I0N9</accession>
<dbReference type="EMBL" id="JACJVJ010000002">
    <property type="protein sequence ID" value="MBC2777740.1"/>
    <property type="molecule type" value="Genomic_DNA"/>
</dbReference>
<sequence>MKADRTSRGIPGRFRHLVHSLVPFLERKPPRGGANFLLAGQSNIAEWVTADGGAALESFRRKFLALSPASSSVQFFSVARGGTALLHDFARANAESDPGDDAIKARIRQNYWCEGESKSFGPAFALAQRKIGAWRAQSTRFDEIIWAQGESDAINLREADFDRYCAALSDVLLALREKANCERVLVQELGHWTCTGTRGKCGIERVRRAQREVAAACPAIEIASASFDLPTRDGIHLTTEGYCIAADRMAVAIATGERSPLPVSGSSDAQGRIEIGLDMVPGQRLDANDRTTGWRLVDEIGEIAIAELSTHAEGRIVLSAERPFEKALLSYAGAACVENMVDGDFLTVTGANLTLPVRPFSFATGGG</sequence>
<evidence type="ECO:0000259" key="2">
    <source>
        <dbReference type="Pfam" id="PF03629"/>
    </source>
</evidence>
<proteinExistence type="predicted"/>
<reference evidence="3 4" key="1">
    <citation type="submission" date="2020-08" db="EMBL/GenBank/DDBJ databases">
        <title>Draft genome sequence of Parasphingopyxis sp. GrpM-11.</title>
        <authorList>
            <person name="Oh J."/>
            <person name="Roh D.-H."/>
        </authorList>
    </citation>
    <scope>NUCLEOTIDE SEQUENCE [LARGE SCALE GENOMIC DNA]</scope>
    <source>
        <strain evidence="3 4">GrpM-11</strain>
    </source>
</reference>
<organism evidence="3 4">
    <name type="scientific">Parasphingopyxis marina</name>
    <dbReference type="NCBI Taxonomy" id="2761622"/>
    <lineage>
        <taxon>Bacteria</taxon>
        <taxon>Pseudomonadati</taxon>
        <taxon>Pseudomonadota</taxon>
        <taxon>Alphaproteobacteria</taxon>
        <taxon>Sphingomonadales</taxon>
        <taxon>Sphingomonadaceae</taxon>
        <taxon>Parasphingopyxis</taxon>
    </lineage>
</organism>
<evidence type="ECO:0000313" key="3">
    <source>
        <dbReference type="EMBL" id="MBC2777740.1"/>
    </source>
</evidence>